<protein>
    <recommendedName>
        <fullName evidence="14">galacturonan 1,4-alpha-galacturonidase</fullName>
        <ecNumber evidence="14">3.2.1.67</ecNumber>
    </recommendedName>
</protein>
<evidence type="ECO:0000256" key="10">
    <source>
        <dbReference type="ARBA" id="ARBA00023295"/>
    </source>
</evidence>
<evidence type="ECO:0000256" key="3">
    <source>
        <dbReference type="ARBA" id="ARBA00022525"/>
    </source>
</evidence>
<dbReference type="GO" id="GO:0071555">
    <property type="term" value="P:cell wall organization"/>
    <property type="evidence" value="ECO:0007669"/>
    <property type="project" value="UniProtKB-KW"/>
</dbReference>
<comment type="caution">
    <text evidence="19">The sequence shown here is derived from an EMBL/GenBank/DDBJ whole genome shotgun (WGS) entry which is preliminary data.</text>
</comment>
<dbReference type="AlphaFoldDB" id="A0A1S9D842"/>
<dbReference type="GO" id="GO:0004672">
    <property type="term" value="F:protein kinase activity"/>
    <property type="evidence" value="ECO:0007669"/>
    <property type="project" value="InterPro"/>
</dbReference>
<dbReference type="GO" id="GO:0004650">
    <property type="term" value="F:polygalacturonase activity"/>
    <property type="evidence" value="ECO:0007669"/>
    <property type="project" value="InterPro"/>
</dbReference>
<name>A0A1S9D842_ASPOZ</name>
<dbReference type="Gene3D" id="1.10.510.10">
    <property type="entry name" value="Transferase(Phosphotransferase) domain 1"/>
    <property type="match status" value="1"/>
</dbReference>
<dbReference type="Gene3D" id="2.160.20.10">
    <property type="entry name" value="Single-stranded right-handed beta-helix, Pectin lyase-like"/>
    <property type="match status" value="2"/>
</dbReference>
<comment type="catalytic activity">
    <reaction evidence="15">
        <text>[(1-&gt;4)-alpha-D-galacturonosyl](n) + H2O = alpha-D-galacturonate + [(1-&gt;4)-alpha-D-galacturonosyl](n-1)</text>
        <dbReference type="Rhea" id="RHEA:14117"/>
        <dbReference type="Rhea" id="RHEA-COMP:14570"/>
        <dbReference type="Rhea" id="RHEA-COMP:14572"/>
        <dbReference type="ChEBI" id="CHEBI:15377"/>
        <dbReference type="ChEBI" id="CHEBI:58658"/>
        <dbReference type="ChEBI" id="CHEBI:140523"/>
        <dbReference type="EC" id="3.2.1.67"/>
    </reaction>
</comment>
<evidence type="ECO:0000256" key="14">
    <source>
        <dbReference type="ARBA" id="ARBA00038933"/>
    </source>
</evidence>
<dbReference type="GO" id="GO:0047911">
    <property type="term" value="F:galacturan 1,4-alpha-galacturonidase activity"/>
    <property type="evidence" value="ECO:0007669"/>
    <property type="project" value="UniProtKB-EC"/>
</dbReference>
<dbReference type="PANTHER" id="PTHR31736">
    <property type="match status" value="1"/>
</dbReference>
<dbReference type="InterPro" id="IPR000743">
    <property type="entry name" value="Glyco_hydro_28"/>
</dbReference>
<keyword evidence="10 16" id="KW-0326">Glycosidase</keyword>
<evidence type="ECO:0000256" key="5">
    <source>
        <dbReference type="ARBA" id="ARBA00022737"/>
    </source>
</evidence>
<gene>
    <name evidence="19" type="ORF">OAory_01114030</name>
</gene>
<keyword evidence="4 17" id="KW-0732">Signal</keyword>
<evidence type="ECO:0000256" key="2">
    <source>
        <dbReference type="ARBA" id="ARBA00008834"/>
    </source>
</evidence>
<dbReference type="InterPro" id="IPR011050">
    <property type="entry name" value="Pectin_lyase_fold/virulence"/>
</dbReference>
<sequence>MIFSDWVMQLSAAALFLALPKSVASTSDLSVPPWAGSPVAPKNTGKTCTVIPLGDKQDDVPQILAAFKECNHGGRIVFPEGHTYWIAQKLNPVITDVTVDWKGTWLFSDDIEKWRNNTYWIEFQNHWTAFALSGQRIHINGHGTGGIDGSGNSWYNVEKTFTQPGRPMAFTPWNVTDLHVEHCGDDAIAIKPRSYGIYMQNVTIHGGNGPAIGSLGQYREDSSVKDIIMRDVHILSYNEDMKNAAYVKTWVGELVPQDPSKNGWYESGGKPRGGGWGNVTNIRFENFHVEGSSAGASINQNSGDNGSYAGTSKMLVSDVTFVNFTGYISNSKSGSVSCSKRYPCYNIAFEDFSLAHGSNGTATNATGSCSYIKPGGVIGLNGCGYGSASTIWFCRDLWEHRYLVLKVHVRSKRKLPEIAVVEHLRVNKDDHPGQRFVRLISDSFEATGPHGTHTCLLYPPAGLDMSDCMQCLPGETLTVPLVRAMVRNILLALDYLHQANIIHTDIHPNNILAGVEDVSVLTILERDELSSPSPRKQDGDRIIYLSRPMFLTDGEPLLSDLGEARLGQSHKGTIMPSLYRAPEVILGLDWNNKVDIWGFGQTIWTIFQGSHVFRSENMGELDKMQRFAEMTSCLGSPPQEFRNRSPECADYWDENGNWRGSVSIHGQSLELREKQLDGEEKEQFLRLMRKMLAWPPEERPSAEELLYDEWIRGNDY</sequence>
<evidence type="ECO:0000259" key="18">
    <source>
        <dbReference type="PROSITE" id="PS50011"/>
    </source>
</evidence>
<organism evidence="19 20">
    <name type="scientific">Aspergillus oryzae</name>
    <name type="common">Yellow koji mold</name>
    <dbReference type="NCBI Taxonomy" id="5062"/>
    <lineage>
        <taxon>Eukaryota</taxon>
        <taxon>Fungi</taxon>
        <taxon>Dikarya</taxon>
        <taxon>Ascomycota</taxon>
        <taxon>Pezizomycotina</taxon>
        <taxon>Eurotiomycetes</taxon>
        <taxon>Eurotiomycetidae</taxon>
        <taxon>Eurotiales</taxon>
        <taxon>Aspergillaceae</taxon>
        <taxon>Aspergillus</taxon>
        <taxon>Aspergillus subgen. Circumdati</taxon>
    </lineage>
</organism>
<keyword evidence="19" id="KW-0808">Transferase</keyword>
<evidence type="ECO:0000256" key="13">
    <source>
        <dbReference type="ARBA" id="ARBA00037312"/>
    </source>
</evidence>
<evidence type="ECO:0000256" key="7">
    <source>
        <dbReference type="ARBA" id="ARBA00023157"/>
    </source>
</evidence>
<evidence type="ECO:0000256" key="17">
    <source>
        <dbReference type="SAM" id="SignalP"/>
    </source>
</evidence>
<keyword evidence="8" id="KW-0325">Glycoprotein</keyword>
<dbReference type="GO" id="GO:0005576">
    <property type="term" value="C:extracellular region"/>
    <property type="evidence" value="ECO:0007669"/>
    <property type="project" value="UniProtKB-SubCell"/>
</dbReference>
<evidence type="ECO:0000256" key="4">
    <source>
        <dbReference type="ARBA" id="ARBA00022729"/>
    </source>
</evidence>
<evidence type="ECO:0000256" key="6">
    <source>
        <dbReference type="ARBA" id="ARBA00022801"/>
    </source>
</evidence>
<evidence type="ECO:0000256" key="8">
    <source>
        <dbReference type="ARBA" id="ARBA00023180"/>
    </source>
</evidence>
<dbReference type="Pfam" id="PF00069">
    <property type="entry name" value="Pkinase"/>
    <property type="match status" value="1"/>
</dbReference>
<dbReference type="OrthoDB" id="5979581at2759"/>
<dbReference type="GO" id="GO:0005524">
    <property type="term" value="F:ATP binding"/>
    <property type="evidence" value="ECO:0007669"/>
    <property type="project" value="InterPro"/>
</dbReference>
<accession>A0A1S9D842</accession>
<proteinExistence type="inferred from homology"/>
<evidence type="ECO:0000256" key="15">
    <source>
        <dbReference type="ARBA" id="ARBA00048766"/>
    </source>
</evidence>
<dbReference type="SUPFAM" id="SSF56112">
    <property type="entry name" value="Protein kinase-like (PK-like)"/>
    <property type="match status" value="1"/>
</dbReference>
<dbReference type="InterPro" id="IPR011009">
    <property type="entry name" value="Kinase-like_dom_sf"/>
</dbReference>
<evidence type="ECO:0000256" key="9">
    <source>
        <dbReference type="ARBA" id="ARBA00023277"/>
    </source>
</evidence>
<keyword evidence="12" id="KW-0624">Polysaccharide degradation</keyword>
<feature type="chain" id="PRO_5012820331" description="galacturonan 1,4-alpha-galacturonidase" evidence="17">
    <location>
        <begin position="26"/>
        <end position="716"/>
    </location>
</feature>
<dbReference type="EMBL" id="MKZY01000010">
    <property type="protein sequence ID" value="OOO05066.1"/>
    <property type="molecule type" value="Genomic_DNA"/>
</dbReference>
<dbReference type="Proteomes" id="UP000190312">
    <property type="component" value="Unassembled WGS sequence"/>
</dbReference>
<evidence type="ECO:0000256" key="12">
    <source>
        <dbReference type="ARBA" id="ARBA00023326"/>
    </source>
</evidence>
<evidence type="ECO:0000313" key="19">
    <source>
        <dbReference type="EMBL" id="OOO05066.1"/>
    </source>
</evidence>
<evidence type="ECO:0000256" key="11">
    <source>
        <dbReference type="ARBA" id="ARBA00023316"/>
    </source>
</evidence>
<dbReference type="InterPro" id="IPR000719">
    <property type="entry name" value="Prot_kinase_dom"/>
</dbReference>
<dbReference type="PROSITE" id="PS50011">
    <property type="entry name" value="PROTEIN_KINASE_DOM"/>
    <property type="match status" value="1"/>
</dbReference>
<dbReference type="Gene3D" id="3.30.200.20">
    <property type="entry name" value="Phosphorylase Kinase, domain 1"/>
    <property type="match status" value="1"/>
</dbReference>
<keyword evidence="3" id="KW-0964">Secreted</keyword>
<evidence type="ECO:0000256" key="1">
    <source>
        <dbReference type="ARBA" id="ARBA00004613"/>
    </source>
</evidence>
<dbReference type="EC" id="3.2.1.67" evidence="14"/>
<dbReference type="SUPFAM" id="SSF51126">
    <property type="entry name" value="Pectin lyase-like"/>
    <property type="match status" value="1"/>
</dbReference>
<dbReference type="PANTHER" id="PTHR31736:SF12">
    <property type="entry name" value="EXO-POLYGALACTURONASE, PUTATIVE-RELATED"/>
    <property type="match status" value="1"/>
</dbReference>
<keyword evidence="6 16" id="KW-0378">Hydrolase</keyword>
<dbReference type="SMART" id="SM00220">
    <property type="entry name" value="S_TKc"/>
    <property type="match status" value="1"/>
</dbReference>
<dbReference type="eggNOG" id="KOG0671">
    <property type="taxonomic scope" value="Eukaryota"/>
</dbReference>
<evidence type="ECO:0000256" key="16">
    <source>
        <dbReference type="RuleBase" id="RU361169"/>
    </source>
</evidence>
<comment type="function">
    <text evidence="13">Specific in hydrolyzing the terminal glycosidic bond of polygalacturonic acid and oligogalacturonates.</text>
</comment>
<keyword evidence="19" id="KW-0418">Kinase</keyword>
<dbReference type="Pfam" id="PF00295">
    <property type="entry name" value="Glyco_hydro_28"/>
    <property type="match status" value="2"/>
</dbReference>
<evidence type="ECO:0000313" key="20">
    <source>
        <dbReference type="Proteomes" id="UP000190312"/>
    </source>
</evidence>
<keyword evidence="9" id="KW-0119">Carbohydrate metabolism</keyword>
<keyword evidence="5" id="KW-0677">Repeat</keyword>
<feature type="signal peptide" evidence="17">
    <location>
        <begin position="1"/>
        <end position="25"/>
    </location>
</feature>
<dbReference type="GO" id="GO:0000272">
    <property type="term" value="P:polysaccharide catabolic process"/>
    <property type="evidence" value="ECO:0007669"/>
    <property type="project" value="UniProtKB-KW"/>
</dbReference>
<keyword evidence="7" id="KW-1015">Disulfide bond</keyword>
<reference evidence="19 20" key="1">
    <citation type="submission" date="2016-10" db="EMBL/GenBank/DDBJ databases">
        <title>Genome sequencing of Aspergillus oryzae BCC7051.</title>
        <authorList>
            <person name="Thammarongtham C."/>
            <person name="Vorapreeda T."/>
            <person name="Nookaew I."/>
            <person name="Srisuk T."/>
            <person name="Land M."/>
            <person name="Jeennor S."/>
            <person name="Laoteng K."/>
        </authorList>
    </citation>
    <scope>NUCLEOTIDE SEQUENCE [LARGE SCALE GENOMIC DNA]</scope>
    <source>
        <strain evidence="19 20">BCC7051</strain>
    </source>
</reference>
<comment type="subcellular location">
    <subcellularLocation>
        <location evidence="1">Secreted</location>
    </subcellularLocation>
</comment>
<feature type="domain" description="Protein kinase" evidence="18">
    <location>
        <begin position="377"/>
        <end position="711"/>
    </location>
</feature>
<dbReference type="VEuPathDB" id="FungiDB:AO090102000139"/>
<dbReference type="VEuPathDB" id="FungiDB:AO090138000065"/>
<keyword evidence="11" id="KW-0961">Cell wall biogenesis/degradation</keyword>
<comment type="similarity">
    <text evidence="2 16">Belongs to the glycosyl hydrolase 28 family.</text>
</comment>
<dbReference type="InterPro" id="IPR012334">
    <property type="entry name" value="Pectin_lyas_fold"/>
</dbReference>